<name>A0ABW5DVH4_9PROT</name>
<comment type="caution">
    <text evidence="2">The sequence shown here is derived from an EMBL/GenBank/DDBJ whole genome shotgun (WGS) entry which is preliminary data.</text>
</comment>
<evidence type="ECO:0000259" key="1">
    <source>
        <dbReference type="SMART" id="SM00460"/>
    </source>
</evidence>
<dbReference type="Pfam" id="PF01841">
    <property type="entry name" value="Transglut_core"/>
    <property type="match status" value="1"/>
</dbReference>
<dbReference type="Proteomes" id="UP001597295">
    <property type="component" value="Unassembled WGS sequence"/>
</dbReference>
<dbReference type="Gene3D" id="3.10.620.30">
    <property type="match status" value="1"/>
</dbReference>
<dbReference type="EMBL" id="JBHUIP010000016">
    <property type="protein sequence ID" value="MFD2265133.1"/>
    <property type="molecule type" value="Genomic_DNA"/>
</dbReference>
<dbReference type="InterPro" id="IPR002931">
    <property type="entry name" value="Transglutaminase-like"/>
</dbReference>
<evidence type="ECO:0000313" key="3">
    <source>
        <dbReference type="Proteomes" id="UP001597295"/>
    </source>
</evidence>
<accession>A0ABW5DVH4</accession>
<dbReference type="SUPFAM" id="SSF54001">
    <property type="entry name" value="Cysteine proteinases"/>
    <property type="match status" value="1"/>
</dbReference>
<dbReference type="InterPro" id="IPR038765">
    <property type="entry name" value="Papain-like_cys_pep_sf"/>
</dbReference>
<sequence>MTALYTRASAPLLRAVAPAGLHPMPADSLPLRLRIGCDISYELPQSTPMILMVTVHDTRQNHLEAPDRITTTPAVPMQTYRDDFGNTRHRLVAPAGEFRLRIATVMRDSGLPDMPFPLAEQYAVEHLPAGVLKFLSPSRYCDTELLSDIAWQRFGHIPAGWARVQAICDFAHSHIRFDYQQARATRTASEAYNEQQGVCRDYAHLAISLCRALNIPARYCTGYVSDVGLNPPPSDPMDYAAWMEVYLGGRWHAFDPRNNAPRVGRILIGVGRDAADVPIVHSFGANRLTGFKVLTEEAEEPSRGW</sequence>
<gene>
    <name evidence="2" type="ORF">ACFSM5_19680</name>
</gene>
<dbReference type="SMART" id="SM00460">
    <property type="entry name" value="TGc"/>
    <property type="match status" value="1"/>
</dbReference>
<keyword evidence="3" id="KW-1185">Reference proteome</keyword>
<dbReference type="PANTHER" id="PTHR33490:SF12">
    <property type="entry name" value="BLL5557 PROTEIN"/>
    <property type="match status" value="1"/>
</dbReference>
<proteinExistence type="predicted"/>
<feature type="domain" description="Transglutaminase-like" evidence="1">
    <location>
        <begin position="191"/>
        <end position="258"/>
    </location>
</feature>
<evidence type="ECO:0000313" key="2">
    <source>
        <dbReference type="EMBL" id="MFD2265133.1"/>
    </source>
</evidence>
<protein>
    <submittedName>
        <fullName evidence="2">Transglutaminase family protein</fullName>
    </submittedName>
</protein>
<reference evidence="3" key="1">
    <citation type="journal article" date="2019" name="Int. J. Syst. Evol. Microbiol.">
        <title>The Global Catalogue of Microorganisms (GCM) 10K type strain sequencing project: providing services to taxonomists for standard genome sequencing and annotation.</title>
        <authorList>
            <consortium name="The Broad Institute Genomics Platform"/>
            <consortium name="The Broad Institute Genome Sequencing Center for Infectious Disease"/>
            <person name="Wu L."/>
            <person name="Ma J."/>
        </authorList>
    </citation>
    <scope>NUCLEOTIDE SEQUENCE [LARGE SCALE GENOMIC DNA]</scope>
    <source>
        <strain evidence="3">CGMCC 1.19062</strain>
    </source>
</reference>
<dbReference type="RefSeq" id="WP_379878305.1">
    <property type="nucleotide sequence ID" value="NZ_JBHUIP010000016.1"/>
</dbReference>
<dbReference type="Gene3D" id="2.60.40.2250">
    <property type="match status" value="1"/>
</dbReference>
<dbReference type="PANTHER" id="PTHR33490">
    <property type="entry name" value="BLR5614 PROTEIN-RELATED"/>
    <property type="match status" value="1"/>
</dbReference>
<organism evidence="2 3">
    <name type="scientific">Lacibacterium aquatile</name>
    <dbReference type="NCBI Taxonomy" id="1168082"/>
    <lineage>
        <taxon>Bacteria</taxon>
        <taxon>Pseudomonadati</taxon>
        <taxon>Pseudomonadota</taxon>
        <taxon>Alphaproteobacteria</taxon>
        <taxon>Rhodospirillales</taxon>
        <taxon>Rhodospirillaceae</taxon>
    </lineage>
</organism>